<accession>A0ABM0P619</accession>
<feature type="domain" description="Cyclic nucleotide-binding" evidence="3">
    <location>
        <begin position="1"/>
        <end position="67"/>
    </location>
</feature>
<keyword evidence="1" id="KW-0813">Transport</keyword>
<dbReference type="InterPro" id="IPR018490">
    <property type="entry name" value="cNMP-bd_dom_sf"/>
</dbReference>
<dbReference type="Proteomes" id="UP000694861">
    <property type="component" value="Linkage group LG5"/>
</dbReference>
<keyword evidence="1" id="KW-1071">Ligand-gated ion channel</keyword>
<keyword evidence="4" id="KW-1185">Reference proteome</keyword>
<keyword evidence="1" id="KW-0406">Ion transport</keyword>
<sequence>MDEKLLKAICEHLIPINYNENKDIIGEGDQLDRMLFIRQGIARTYRTNGKGGKIGTSQLLEKGDLYGGELLNWASNLITSRTVLPISTRNVKSVSKVEAFTPMPRDLELVITKFWWHFTKDKELNQFSDPELEQLKNHAISSIER</sequence>
<evidence type="ECO:0000313" key="4">
    <source>
        <dbReference type="Proteomes" id="UP000694861"/>
    </source>
</evidence>
<evidence type="ECO:0000256" key="2">
    <source>
        <dbReference type="ARBA" id="ARBA00023303"/>
    </source>
</evidence>
<dbReference type="InterPro" id="IPR014710">
    <property type="entry name" value="RmlC-like_jellyroll"/>
</dbReference>
<protein>
    <submittedName>
        <fullName evidence="5">Cyclic nucleotide-gated ion channel 1-like</fullName>
    </submittedName>
</protein>
<organism evidence="4 5">
    <name type="scientific">Prunus mume</name>
    <name type="common">Japanese apricot</name>
    <name type="synonym">Armeniaca mume</name>
    <dbReference type="NCBI Taxonomy" id="102107"/>
    <lineage>
        <taxon>Eukaryota</taxon>
        <taxon>Viridiplantae</taxon>
        <taxon>Streptophyta</taxon>
        <taxon>Embryophyta</taxon>
        <taxon>Tracheophyta</taxon>
        <taxon>Spermatophyta</taxon>
        <taxon>Magnoliopsida</taxon>
        <taxon>eudicotyledons</taxon>
        <taxon>Gunneridae</taxon>
        <taxon>Pentapetalae</taxon>
        <taxon>rosids</taxon>
        <taxon>fabids</taxon>
        <taxon>Rosales</taxon>
        <taxon>Rosaceae</taxon>
        <taxon>Amygdaloideae</taxon>
        <taxon>Amygdaleae</taxon>
        <taxon>Prunus</taxon>
    </lineage>
</organism>
<dbReference type="PANTHER" id="PTHR45651">
    <property type="entry name" value="CYCLIC NUCLEOTIDE-GATED ION CHANNEL 15-RELATED-RELATED"/>
    <property type="match status" value="1"/>
</dbReference>
<evidence type="ECO:0000259" key="3">
    <source>
        <dbReference type="PROSITE" id="PS50042"/>
    </source>
</evidence>
<dbReference type="CDD" id="cd00038">
    <property type="entry name" value="CAP_ED"/>
    <property type="match status" value="1"/>
</dbReference>
<reference evidence="5" key="2">
    <citation type="submission" date="2025-08" db="UniProtKB">
        <authorList>
            <consortium name="RefSeq"/>
        </authorList>
    </citation>
    <scope>IDENTIFICATION</scope>
</reference>
<dbReference type="RefSeq" id="XP_008234876.1">
    <property type="nucleotide sequence ID" value="XM_008236654.1"/>
</dbReference>
<reference evidence="4" key="1">
    <citation type="journal article" date="2012" name="Nat. Commun.">
        <title>The genome of Prunus mume.</title>
        <authorList>
            <person name="Zhang Q."/>
            <person name="Chen W."/>
            <person name="Sun L."/>
            <person name="Zhao F."/>
            <person name="Huang B."/>
            <person name="Yang W."/>
            <person name="Tao Y."/>
            <person name="Wang J."/>
            <person name="Yuan Z."/>
            <person name="Fan G."/>
            <person name="Xing Z."/>
            <person name="Han C."/>
            <person name="Pan H."/>
            <person name="Zhong X."/>
            <person name="Shi W."/>
            <person name="Liang X."/>
            <person name="Du D."/>
            <person name="Sun F."/>
            <person name="Xu Z."/>
            <person name="Hao R."/>
            <person name="Lv T."/>
            <person name="Lv Y."/>
            <person name="Zheng Z."/>
            <person name="Sun M."/>
            <person name="Luo L."/>
            <person name="Cai M."/>
            <person name="Gao Y."/>
            <person name="Wang J."/>
            <person name="Yin Y."/>
            <person name="Xu X."/>
            <person name="Cheng T."/>
            <person name="Wang J."/>
        </authorList>
    </citation>
    <scope>NUCLEOTIDE SEQUENCE [LARGE SCALE GENOMIC DNA]</scope>
</reference>
<evidence type="ECO:0000313" key="5">
    <source>
        <dbReference type="RefSeq" id="XP_008234876.1"/>
    </source>
</evidence>
<dbReference type="PANTHER" id="PTHR45651:SF68">
    <property type="entry name" value="ION TRANSPORT DOMAIN-CONTAINING PROTEIN"/>
    <property type="match status" value="1"/>
</dbReference>
<dbReference type="InterPro" id="IPR000595">
    <property type="entry name" value="cNMP-bd_dom"/>
</dbReference>
<evidence type="ECO:0000256" key="1">
    <source>
        <dbReference type="ARBA" id="ARBA00023286"/>
    </source>
</evidence>
<gene>
    <name evidence="5" type="primary">LOC103333760</name>
</gene>
<name>A0ABM0P619_PRUMU</name>
<keyword evidence="2" id="KW-0407">Ion channel</keyword>
<dbReference type="GeneID" id="103333760"/>
<dbReference type="SUPFAM" id="SSF51206">
    <property type="entry name" value="cAMP-binding domain-like"/>
    <property type="match status" value="1"/>
</dbReference>
<dbReference type="Gene3D" id="2.60.120.10">
    <property type="entry name" value="Jelly Rolls"/>
    <property type="match status" value="1"/>
</dbReference>
<proteinExistence type="predicted"/>
<dbReference type="PROSITE" id="PS50042">
    <property type="entry name" value="CNMP_BINDING_3"/>
    <property type="match status" value="1"/>
</dbReference>